<evidence type="ECO:0000259" key="6">
    <source>
        <dbReference type="PROSITE" id="PS50030"/>
    </source>
</evidence>
<evidence type="ECO:0000256" key="2">
    <source>
        <dbReference type="ARBA" id="ARBA00022692"/>
    </source>
</evidence>
<evidence type="ECO:0000313" key="8">
    <source>
        <dbReference type="Proteomes" id="UP000321570"/>
    </source>
</evidence>
<feature type="transmembrane region" description="Helical" evidence="5">
    <location>
        <begin position="156"/>
        <end position="185"/>
    </location>
</feature>
<dbReference type="SUPFAM" id="SSF46934">
    <property type="entry name" value="UBA-like"/>
    <property type="match status" value="1"/>
</dbReference>
<comment type="subcellular location">
    <subcellularLocation>
        <location evidence="1">Membrane</location>
        <topology evidence="1">Multi-pass membrane protein</topology>
    </subcellularLocation>
</comment>
<dbReference type="AlphaFoldDB" id="A0A564YFY0"/>
<dbReference type="InterPro" id="IPR035952">
    <property type="entry name" value="Rhomboid-like_sf"/>
</dbReference>
<dbReference type="GO" id="GO:0004252">
    <property type="term" value="F:serine-type endopeptidase activity"/>
    <property type="evidence" value="ECO:0007669"/>
    <property type="project" value="TreeGrafter"/>
</dbReference>
<reference evidence="7 8" key="1">
    <citation type="submission" date="2019-07" db="EMBL/GenBank/DDBJ databases">
        <authorList>
            <person name="Jastrzebski P J."/>
            <person name="Paukszto L."/>
            <person name="Jastrzebski P J."/>
        </authorList>
    </citation>
    <scope>NUCLEOTIDE SEQUENCE [LARGE SCALE GENOMIC DNA]</scope>
    <source>
        <strain evidence="7 8">WMS-il1</strain>
    </source>
</reference>
<protein>
    <recommendedName>
        <fullName evidence="6">UBA domain-containing protein</fullName>
    </recommendedName>
</protein>
<dbReference type="PROSITE" id="PS50030">
    <property type="entry name" value="UBA"/>
    <property type="match status" value="1"/>
</dbReference>
<dbReference type="InterPro" id="IPR009060">
    <property type="entry name" value="UBA-like_sf"/>
</dbReference>
<keyword evidence="2 5" id="KW-0812">Transmembrane</keyword>
<dbReference type="GO" id="GO:0016020">
    <property type="term" value="C:membrane"/>
    <property type="evidence" value="ECO:0007669"/>
    <property type="project" value="UniProtKB-SubCell"/>
</dbReference>
<evidence type="ECO:0000313" key="7">
    <source>
        <dbReference type="EMBL" id="VUZ45849.1"/>
    </source>
</evidence>
<keyword evidence="8" id="KW-1185">Reference proteome</keyword>
<dbReference type="Gene3D" id="1.10.8.10">
    <property type="entry name" value="DNA helicase RuvA subunit, C-terminal domain"/>
    <property type="match status" value="1"/>
</dbReference>
<feature type="domain" description="UBA" evidence="6">
    <location>
        <begin position="291"/>
        <end position="331"/>
    </location>
</feature>
<evidence type="ECO:0000256" key="5">
    <source>
        <dbReference type="SAM" id="Phobius"/>
    </source>
</evidence>
<feature type="transmembrane region" description="Helical" evidence="5">
    <location>
        <begin position="57"/>
        <end position="75"/>
    </location>
</feature>
<dbReference type="SMART" id="SM00165">
    <property type="entry name" value="UBA"/>
    <property type="match status" value="1"/>
</dbReference>
<dbReference type="Proteomes" id="UP000321570">
    <property type="component" value="Unassembled WGS sequence"/>
</dbReference>
<sequence>MLRFFDKSEVTKCFFVSTAALSAFVQFSSSVTRSHFRYDVSSILNEHELSRLFLSKTAFVEPSDFFFGCIIIYQYRLFERRFGSRKYLSSVIWLFTLSTALELLSTGILSKYGITLSILPSGPFFLIYPFFVYYFFDIPNVSVMNSFASPLSRKLFLYFLGLKLATSTIGSLVVSGCGLLAGLLYRYTFIQRINLIPSPVARVLSRILSPIFASGESKDDQTPIGATLEIQRQEALDRQEQMLMDLKRSQVMNNSRPRNVIRQETKLIRSRNSDPNLVSRPTVSYRRRSYVPEPQDVRRLTEMGFSEEQVNQALIATHGDLNDAISLLKSPTFFQQ</sequence>
<name>A0A564YFY0_HYMDI</name>
<dbReference type="CDD" id="cd14270">
    <property type="entry name" value="UBA"/>
    <property type="match status" value="1"/>
</dbReference>
<feature type="transmembrane region" description="Helical" evidence="5">
    <location>
        <begin position="87"/>
        <end position="108"/>
    </location>
</feature>
<dbReference type="SUPFAM" id="SSF144091">
    <property type="entry name" value="Rhomboid-like"/>
    <property type="match status" value="1"/>
</dbReference>
<evidence type="ECO:0000256" key="1">
    <source>
        <dbReference type="ARBA" id="ARBA00004141"/>
    </source>
</evidence>
<keyword evidence="3 5" id="KW-1133">Transmembrane helix</keyword>
<evidence type="ECO:0000256" key="4">
    <source>
        <dbReference type="ARBA" id="ARBA00023136"/>
    </source>
</evidence>
<accession>A0A564YFY0</accession>
<proteinExistence type="predicted"/>
<evidence type="ECO:0000256" key="3">
    <source>
        <dbReference type="ARBA" id="ARBA00022989"/>
    </source>
</evidence>
<dbReference type="PANTHER" id="PTHR43066:SF21">
    <property type="entry name" value="UBIQUITIN-ASSOCIATED DOMAIN-CONTAINING PROTEIN 2"/>
    <property type="match status" value="1"/>
</dbReference>
<dbReference type="Pfam" id="PF00627">
    <property type="entry name" value="UBA"/>
    <property type="match status" value="1"/>
</dbReference>
<keyword evidence="4 5" id="KW-0472">Membrane</keyword>
<dbReference type="PANTHER" id="PTHR43066">
    <property type="entry name" value="RHOMBOID-RELATED PROTEIN"/>
    <property type="match status" value="1"/>
</dbReference>
<gene>
    <name evidence="7" type="ORF">WMSIL1_LOCUS5751</name>
</gene>
<dbReference type="InterPro" id="IPR015940">
    <property type="entry name" value="UBA"/>
</dbReference>
<dbReference type="EMBL" id="CABIJS010000188">
    <property type="protein sequence ID" value="VUZ45849.1"/>
    <property type="molecule type" value="Genomic_DNA"/>
</dbReference>
<feature type="transmembrane region" description="Helical" evidence="5">
    <location>
        <begin position="114"/>
        <end position="136"/>
    </location>
</feature>
<organism evidence="7 8">
    <name type="scientific">Hymenolepis diminuta</name>
    <name type="common">Rat tapeworm</name>
    <dbReference type="NCBI Taxonomy" id="6216"/>
    <lineage>
        <taxon>Eukaryota</taxon>
        <taxon>Metazoa</taxon>
        <taxon>Spiralia</taxon>
        <taxon>Lophotrochozoa</taxon>
        <taxon>Platyhelminthes</taxon>
        <taxon>Cestoda</taxon>
        <taxon>Eucestoda</taxon>
        <taxon>Cyclophyllidea</taxon>
        <taxon>Hymenolepididae</taxon>
        <taxon>Hymenolepis</taxon>
    </lineage>
</organism>